<dbReference type="Proteomes" id="UP000225433">
    <property type="component" value="Unassembled WGS sequence"/>
</dbReference>
<reference evidence="1" key="1">
    <citation type="journal article" date="2017" name="J. Invertebr. Pathol.">
        <title>Identification and bacterial characteristics of Xenorhabdus hominickii ANU101 from an entomopathogenic nematode, Steinernema monticolum.</title>
        <authorList>
            <person name="Park Y."/>
            <person name="Kang S."/>
            <person name="Sadekuzzaman M."/>
            <person name="Kim H."/>
            <person name="Jung J.K."/>
            <person name="Kim Y."/>
        </authorList>
    </citation>
    <scope>NUCLEOTIDE SEQUENCE</scope>
    <source>
        <strain evidence="1">ANU101</strain>
        <plasmid evidence="1">unnamed2</plasmid>
    </source>
</reference>
<keyword evidence="1" id="KW-0614">Plasmid</keyword>
<protein>
    <submittedName>
        <fullName evidence="1">Uncharacterized protein</fullName>
    </submittedName>
</protein>
<accession>A0A1V0M4G9</accession>
<dbReference type="EMBL" id="NJAI01000013">
    <property type="protein sequence ID" value="PHM51799.1"/>
    <property type="molecule type" value="Genomic_DNA"/>
</dbReference>
<reference evidence="2 3" key="2">
    <citation type="journal article" date="2017" name="Nat. Microbiol.">
        <title>Natural product diversity associated with the nematode symbionts Photorhabdus and Xenorhabdus.</title>
        <authorList>
            <person name="Tobias N.J."/>
            <person name="Wolff H."/>
            <person name="Djahanschiri B."/>
            <person name="Grundmann F."/>
            <person name="Kronenwerth M."/>
            <person name="Shi Y.M."/>
            <person name="Simonyi S."/>
            <person name="Grun P."/>
            <person name="Shapiro-Ilan D."/>
            <person name="Pidot S.J."/>
            <person name="Stinear T.P."/>
            <person name="Ebersberger I."/>
            <person name="Bode H.B."/>
        </authorList>
    </citation>
    <scope>NUCLEOTIDE SEQUENCE [LARGE SCALE GENOMIC DNA]</scope>
    <source>
        <strain evidence="2 3">DSM 17903</strain>
    </source>
</reference>
<evidence type="ECO:0000313" key="1">
    <source>
        <dbReference type="EMBL" id="ARD69762.1"/>
    </source>
</evidence>
<name>A0A1V0M4G9_XENHO</name>
<geneLocation type="plasmid" evidence="1">
    <name>unnamed2</name>
</geneLocation>
<sequence>MWIYNWYDNYLYTKKHIKGIAVEIMEWIGLQQLTH</sequence>
<dbReference type="AlphaFoldDB" id="A0A1V0M4G9"/>
<dbReference type="EMBL" id="KX517799">
    <property type="protein sequence ID" value="ARD69762.1"/>
    <property type="molecule type" value="Genomic_DNA"/>
</dbReference>
<evidence type="ECO:0000313" key="3">
    <source>
        <dbReference type="Proteomes" id="UP000225433"/>
    </source>
</evidence>
<evidence type="ECO:0000313" key="2">
    <source>
        <dbReference type="EMBL" id="PHM51799.1"/>
    </source>
</evidence>
<organism evidence="1">
    <name type="scientific">Xenorhabdus hominickii</name>
    <dbReference type="NCBI Taxonomy" id="351679"/>
    <lineage>
        <taxon>Bacteria</taxon>
        <taxon>Pseudomonadati</taxon>
        <taxon>Pseudomonadota</taxon>
        <taxon>Gammaproteobacteria</taxon>
        <taxon>Enterobacterales</taxon>
        <taxon>Morganellaceae</taxon>
        <taxon>Xenorhabdus</taxon>
    </lineage>
</organism>
<gene>
    <name evidence="2" type="ORF">Xhom_04792</name>
</gene>
<proteinExistence type="predicted"/>